<feature type="domain" description="ERp29 N-terminal" evidence="5">
    <location>
        <begin position="35"/>
        <end position="148"/>
    </location>
</feature>
<dbReference type="InterPro" id="IPR011679">
    <property type="entry name" value="ERp29_C"/>
</dbReference>
<evidence type="ECO:0000313" key="6">
    <source>
        <dbReference type="EMBL" id="KAH9515876.1"/>
    </source>
</evidence>
<dbReference type="GO" id="GO:0009306">
    <property type="term" value="P:protein secretion"/>
    <property type="evidence" value="ECO:0007669"/>
    <property type="project" value="InterPro"/>
</dbReference>
<reference evidence="6" key="2">
    <citation type="journal article" date="2022" name="Res Sq">
        <title>Comparative Genomics Reveals Insights into the Divergent Evolution of Astigmatic Mites and Household Pest Adaptations.</title>
        <authorList>
            <person name="Xiong Q."/>
            <person name="Wan A.T.-Y."/>
            <person name="Liu X.-Y."/>
            <person name="Fung C.S.-H."/>
            <person name="Xiao X."/>
            <person name="Malainual N."/>
            <person name="Hou J."/>
            <person name="Wang L."/>
            <person name="Wang M."/>
            <person name="Yang K."/>
            <person name="Cui Y."/>
            <person name="Leung E."/>
            <person name="Nong W."/>
            <person name="Shin S.-K."/>
            <person name="Au S."/>
            <person name="Jeong K.Y."/>
            <person name="Chew F.T."/>
            <person name="Hui J."/>
            <person name="Leung T.F."/>
            <person name="Tungtrongchitr A."/>
            <person name="Zhong N."/>
            <person name="Liu Z."/>
            <person name="Tsui S."/>
        </authorList>
    </citation>
    <scope>NUCLEOTIDE SEQUENCE</scope>
    <source>
        <strain evidence="6">Derf</strain>
        <tissue evidence="6">Whole organism</tissue>
    </source>
</reference>
<evidence type="ECO:0000259" key="4">
    <source>
        <dbReference type="Pfam" id="PF07749"/>
    </source>
</evidence>
<keyword evidence="3" id="KW-0732">Signal</keyword>
<evidence type="ECO:0000256" key="3">
    <source>
        <dbReference type="SAM" id="SignalP"/>
    </source>
</evidence>
<evidence type="ECO:0000259" key="5">
    <source>
        <dbReference type="Pfam" id="PF07912"/>
    </source>
</evidence>
<dbReference type="GO" id="GO:0005788">
    <property type="term" value="C:endoplasmic reticulum lumen"/>
    <property type="evidence" value="ECO:0007669"/>
    <property type="project" value="InterPro"/>
</dbReference>
<dbReference type="InterPro" id="IPR036249">
    <property type="entry name" value="Thioredoxin-like_sf"/>
</dbReference>
<dbReference type="PANTHER" id="PTHR12211">
    <property type="entry name" value="ENDOPLASMIC RETICULUM PROTEIN ERP29"/>
    <property type="match status" value="1"/>
</dbReference>
<dbReference type="PANTHER" id="PTHR12211:SF0">
    <property type="entry name" value="ENDOPLASMIC RETICULUM RESIDENT PROTEIN 29"/>
    <property type="match status" value="1"/>
</dbReference>
<feature type="chain" id="PRO_5037978044" evidence="3">
    <location>
        <begin position="22"/>
        <end position="273"/>
    </location>
</feature>
<feature type="signal peptide" evidence="3">
    <location>
        <begin position="1"/>
        <end position="21"/>
    </location>
</feature>
<keyword evidence="7" id="KW-1185">Reference proteome</keyword>
<feature type="domain" description="Endoplasmic reticulum resident protein 29 C-terminal" evidence="4">
    <location>
        <begin position="159"/>
        <end position="254"/>
    </location>
</feature>
<dbReference type="Gene3D" id="1.20.1150.12">
    <property type="entry name" value="Endoplasmic reticulum resident protein 29, C-terminal domain"/>
    <property type="match status" value="1"/>
</dbReference>
<keyword evidence="1" id="KW-0256">Endoplasmic reticulum</keyword>
<organism evidence="6 7">
    <name type="scientific">Dermatophagoides farinae</name>
    <name type="common">American house dust mite</name>
    <dbReference type="NCBI Taxonomy" id="6954"/>
    <lineage>
        <taxon>Eukaryota</taxon>
        <taxon>Metazoa</taxon>
        <taxon>Ecdysozoa</taxon>
        <taxon>Arthropoda</taxon>
        <taxon>Chelicerata</taxon>
        <taxon>Arachnida</taxon>
        <taxon>Acari</taxon>
        <taxon>Acariformes</taxon>
        <taxon>Sarcoptiformes</taxon>
        <taxon>Astigmata</taxon>
        <taxon>Psoroptidia</taxon>
        <taxon>Analgoidea</taxon>
        <taxon>Pyroglyphidae</taxon>
        <taxon>Dermatophagoidinae</taxon>
        <taxon>Dermatophagoides</taxon>
    </lineage>
</organism>
<dbReference type="SUPFAM" id="SSF47933">
    <property type="entry name" value="ERP29 C domain-like"/>
    <property type="match status" value="1"/>
</dbReference>
<dbReference type="AlphaFoldDB" id="A0A922L2T7"/>
<reference evidence="6" key="1">
    <citation type="submission" date="2013-05" db="EMBL/GenBank/DDBJ databases">
        <authorList>
            <person name="Yim A.K.Y."/>
            <person name="Chan T.F."/>
            <person name="Ji K.M."/>
            <person name="Liu X.Y."/>
            <person name="Zhou J.W."/>
            <person name="Li R.Q."/>
            <person name="Yang K.Y."/>
            <person name="Li J."/>
            <person name="Li M."/>
            <person name="Law P.T.W."/>
            <person name="Wu Y.L."/>
            <person name="Cai Z.L."/>
            <person name="Qin H."/>
            <person name="Bao Y."/>
            <person name="Leung R.K.K."/>
            <person name="Ng P.K.S."/>
            <person name="Zou J."/>
            <person name="Zhong X.J."/>
            <person name="Ran P.X."/>
            <person name="Zhong N.S."/>
            <person name="Liu Z.G."/>
            <person name="Tsui S.K.W."/>
        </authorList>
    </citation>
    <scope>NUCLEOTIDE SEQUENCE</scope>
    <source>
        <strain evidence="6">Derf</strain>
        <tissue evidence="6">Whole organism</tissue>
    </source>
</reference>
<name>A0A922L2T7_DERFA</name>
<evidence type="ECO:0000313" key="7">
    <source>
        <dbReference type="Proteomes" id="UP000790347"/>
    </source>
</evidence>
<dbReference type="SUPFAM" id="SSF52833">
    <property type="entry name" value="Thioredoxin-like"/>
    <property type="match status" value="1"/>
</dbReference>
<dbReference type="InterPro" id="IPR016855">
    <property type="entry name" value="ERp29"/>
</dbReference>
<dbReference type="FunFam" id="1.20.1150.12:FF:000001">
    <property type="entry name" value="Endoplasmic reticulum resident protein 29"/>
    <property type="match status" value="1"/>
</dbReference>
<proteinExistence type="predicted"/>
<sequence length="273" mass="32084">MISFNVLLILSFILSAKIVYSQEDELLVAKLSYFNAKKIISNFKAVIVKFDESYSVNPDKDAEYKILAEELRFSMDIFVGHIVVPYQADDMDKNEMTEEQKLAKQYNITGPENMPVIFLYREKNFENPIRFNGKQFDSYTLRDFIRTNVPGLSFQLKSCIPEFDNLAKDFIRDNKSAEKRKKILKNTEKQMNNMRNEDHKNSAKIYVKIMERILERGDIFIESEFERIRNLLNGKLSDQKKVDLKNRLNIVDSFRSLSMTKIGKDEFFITKNC</sequence>
<accession>A0A922L2T7</accession>
<feature type="coiled-coil region" evidence="2">
    <location>
        <begin position="167"/>
        <end position="197"/>
    </location>
</feature>
<dbReference type="EMBL" id="ASGP02000003">
    <property type="protein sequence ID" value="KAH9515876.1"/>
    <property type="molecule type" value="Genomic_DNA"/>
</dbReference>
<dbReference type="Proteomes" id="UP000790347">
    <property type="component" value="Unassembled WGS sequence"/>
</dbReference>
<comment type="caution">
    <text evidence="6">The sequence shown here is derived from an EMBL/GenBank/DDBJ whole genome shotgun (WGS) entry which is preliminary data.</text>
</comment>
<evidence type="ECO:0000256" key="2">
    <source>
        <dbReference type="SAM" id="Coils"/>
    </source>
</evidence>
<evidence type="ECO:0000256" key="1">
    <source>
        <dbReference type="ARBA" id="ARBA00022824"/>
    </source>
</evidence>
<dbReference type="InterPro" id="IPR036356">
    <property type="entry name" value="ERp29_C_sf"/>
</dbReference>
<dbReference type="Pfam" id="PF07749">
    <property type="entry name" value="ERp29"/>
    <property type="match status" value="1"/>
</dbReference>
<protein>
    <submittedName>
        <fullName evidence="6">Endoplasmic reticulum resident protein 29</fullName>
    </submittedName>
</protein>
<dbReference type="Gene3D" id="3.40.30.10">
    <property type="entry name" value="Glutaredoxin"/>
    <property type="match status" value="1"/>
</dbReference>
<gene>
    <name evidence="6" type="primary">ERP29_1</name>
    <name evidence="6" type="ORF">DERF_006651</name>
</gene>
<dbReference type="Pfam" id="PF07912">
    <property type="entry name" value="ERp29_N"/>
    <property type="match status" value="1"/>
</dbReference>
<keyword evidence="2" id="KW-0175">Coiled coil</keyword>
<dbReference type="InterPro" id="IPR012883">
    <property type="entry name" value="ERp29_N"/>
</dbReference>